<keyword evidence="1" id="KW-0732">Signal</keyword>
<dbReference type="Proteomes" id="UP000658131">
    <property type="component" value="Unassembled WGS sequence"/>
</dbReference>
<name>A0ABR7NIV1_9FIRM</name>
<comment type="caution">
    <text evidence="2">The sequence shown here is derived from an EMBL/GenBank/DDBJ whole genome shotgun (WGS) entry which is preliminary data.</text>
</comment>
<sequence>MMKCRKALALLAALSLLAGCASGGAASPAVSAASEEAGGIPAEPHVPVYTYENPDPDMVLVRSEGGDITYKDYRLYLDVNEELARYSARQSLALAEAVERDLRKNFGIEVNEEEFEQMAAQETAMAYLYSPAVFENFPLVREISGLSEEEMSGALTISFRQQYLINLLGTHFQEEAEQDFPAAALPATVDSGAEDGKAETTAEQERQQKIFEAASQRMSEYSQEYDQRLELDNGDGELLGTFDGEEILLTDEGTRFVEYMAASSRAGTADLIREGEMTLRALTALQGEPDRAEFEATLAQYREQIVGQELLYSELTRICGKFGATVDDYLLLLERPLWLQYAGDLYYHALYEEYSALAEDDESRTATFDEYFSVRLEKALDGSELVNVGG</sequence>
<organism evidence="2 3">
    <name type="scientific">Yanshouia hominis</name>
    <dbReference type="NCBI Taxonomy" id="2763673"/>
    <lineage>
        <taxon>Bacteria</taxon>
        <taxon>Bacillati</taxon>
        <taxon>Bacillota</taxon>
        <taxon>Clostridia</taxon>
        <taxon>Eubacteriales</taxon>
        <taxon>Oscillospiraceae</taxon>
        <taxon>Yanshouia</taxon>
    </lineage>
</organism>
<evidence type="ECO:0000313" key="2">
    <source>
        <dbReference type="EMBL" id="MBC8576339.1"/>
    </source>
</evidence>
<feature type="signal peptide" evidence="1">
    <location>
        <begin position="1"/>
        <end position="25"/>
    </location>
</feature>
<evidence type="ECO:0000256" key="1">
    <source>
        <dbReference type="SAM" id="SignalP"/>
    </source>
</evidence>
<gene>
    <name evidence="2" type="ORF">H8717_07975</name>
</gene>
<reference evidence="2 3" key="1">
    <citation type="submission" date="2020-08" db="EMBL/GenBank/DDBJ databases">
        <title>Genome public.</title>
        <authorList>
            <person name="Liu C."/>
            <person name="Sun Q."/>
        </authorList>
    </citation>
    <scope>NUCLEOTIDE SEQUENCE [LARGE SCALE GENOMIC DNA]</scope>
    <source>
        <strain evidence="2 3">BX1</strain>
    </source>
</reference>
<dbReference type="PROSITE" id="PS51257">
    <property type="entry name" value="PROKAR_LIPOPROTEIN"/>
    <property type="match status" value="1"/>
</dbReference>
<dbReference type="EMBL" id="JACRTB010000010">
    <property type="protein sequence ID" value="MBC8576339.1"/>
    <property type="molecule type" value="Genomic_DNA"/>
</dbReference>
<dbReference type="RefSeq" id="WP_262399868.1">
    <property type="nucleotide sequence ID" value="NZ_JACRTB010000010.1"/>
</dbReference>
<keyword evidence="3" id="KW-1185">Reference proteome</keyword>
<feature type="chain" id="PRO_5046465632" evidence="1">
    <location>
        <begin position="26"/>
        <end position="390"/>
    </location>
</feature>
<proteinExistence type="predicted"/>
<dbReference type="SUPFAM" id="SSF56954">
    <property type="entry name" value="Outer membrane efflux proteins (OEP)"/>
    <property type="match status" value="1"/>
</dbReference>
<protein>
    <submittedName>
        <fullName evidence="2">Uncharacterized protein</fullName>
    </submittedName>
</protein>
<evidence type="ECO:0000313" key="3">
    <source>
        <dbReference type="Proteomes" id="UP000658131"/>
    </source>
</evidence>
<accession>A0ABR7NIV1</accession>